<feature type="transmembrane region" description="Helical" evidence="11">
    <location>
        <begin position="993"/>
        <end position="1013"/>
    </location>
</feature>
<dbReference type="EMBL" id="JACBAG010001927">
    <property type="protein sequence ID" value="KAF7174776.1"/>
    <property type="molecule type" value="Genomic_DNA"/>
</dbReference>
<comment type="subcellular location">
    <subcellularLocation>
        <location evidence="3">Endoplasmic reticulum</location>
    </subcellularLocation>
    <subcellularLocation>
        <location evidence="1">Membrane</location>
        <topology evidence="1">Multi-pass membrane protein</topology>
    </subcellularLocation>
    <subcellularLocation>
        <location evidence="2">Mitochondrion</location>
    </subcellularLocation>
</comment>
<feature type="transmembrane region" description="Helical" evidence="11">
    <location>
        <begin position="1033"/>
        <end position="1053"/>
    </location>
</feature>
<evidence type="ECO:0000256" key="5">
    <source>
        <dbReference type="ARBA" id="ARBA00022692"/>
    </source>
</evidence>
<dbReference type="SUPFAM" id="SSF144083">
    <property type="entry name" value="Magnesium transport protein CorA, transmembrane region"/>
    <property type="match status" value="1"/>
</dbReference>
<reference evidence="13" key="1">
    <citation type="submission" date="2020-06" db="EMBL/GenBank/DDBJ databases">
        <title>Draft genome sequences of strains closely related to Aspergillus parafelis and Aspergillus hiratsukae.</title>
        <authorList>
            <person name="Dos Santos R.A.C."/>
            <person name="Rivero-Menendez O."/>
            <person name="Steenwyk J.L."/>
            <person name="Mead M.E."/>
            <person name="Goldman G.H."/>
            <person name="Alastruey-Izquierdo A."/>
            <person name="Rokas A."/>
        </authorList>
    </citation>
    <scope>NUCLEOTIDE SEQUENCE</scope>
    <source>
        <strain evidence="13">CNM-CM7691</strain>
    </source>
</reference>
<dbReference type="InterPro" id="IPR052374">
    <property type="entry name" value="SERAC1"/>
</dbReference>
<dbReference type="Proteomes" id="UP000641853">
    <property type="component" value="Unassembled WGS sequence"/>
</dbReference>
<feature type="region of interest" description="Disordered" evidence="10">
    <location>
        <begin position="411"/>
        <end position="488"/>
    </location>
</feature>
<keyword evidence="5 11" id="KW-0812">Transmembrane</keyword>
<dbReference type="GO" id="GO:0005783">
    <property type="term" value="C:endoplasmic reticulum"/>
    <property type="evidence" value="ECO:0007669"/>
    <property type="project" value="UniProtKB-SubCell"/>
</dbReference>
<feature type="compositionally biased region" description="Basic and acidic residues" evidence="10">
    <location>
        <begin position="436"/>
        <end position="446"/>
    </location>
</feature>
<evidence type="ECO:0000256" key="3">
    <source>
        <dbReference type="ARBA" id="ARBA00004240"/>
    </source>
</evidence>
<evidence type="ECO:0000256" key="1">
    <source>
        <dbReference type="ARBA" id="ARBA00004141"/>
    </source>
</evidence>
<keyword evidence="14" id="KW-1185">Reference proteome</keyword>
<evidence type="ECO:0000256" key="9">
    <source>
        <dbReference type="ARBA" id="ARBA00023136"/>
    </source>
</evidence>
<organism evidence="13 14">
    <name type="scientific">Aspergillus felis</name>
    <dbReference type="NCBI Taxonomy" id="1287682"/>
    <lineage>
        <taxon>Eukaryota</taxon>
        <taxon>Fungi</taxon>
        <taxon>Dikarya</taxon>
        <taxon>Ascomycota</taxon>
        <taxon>Pezizomycotina</taxon>
        <taxon>Eurotiomycetes</taxon>
        <taxon>Eurotiomycetidae</taxon>
        <taxon>Eurotiales</taxon>
        <taxon>Aspergillaceae</taxon>
        <taxon>Aspergillus</taxon>
        <taxon>Aspergillus subgen. Fumigati</taxon>
    </lineage>
</organism>
<evidence type="ECO:0000256" key="4">
    <source>
        <dbReference type="ARBA" id="ARBA00007920"/>
    </source>
</evidence>
<dbReference type="GO" id="GO:0046873">
    <property type="term" value="F:metal ion transmembrane transporter activity"/>
    <property type="evidence" value="ECO:0007669"/>
    <property type="project" value="InterPro"/>
</dbReference>
<sequence length="1160" mass="131621">MRGVVLVRSSSMRILNQRGGRSSSAREGHMDSVDEAGETRLSARGSILDGFHLASVLSDGYRLQHCYYSRGFRAMAQNISQGDLRGRFTVRNSVYSSDVDIVAVPAIGSDPWNTWFDDDSNELWLISDLTREIPNARVLLYDHGKPSARDDLNSLAHNLLNQLHERRLSAKSRRPIFFICHSTGGLVAKAALIIASQASSNMESILSSCHGIAFFATPHQGSTYLYAPEYTQSISTVMKLKYRVPHYLREILKPRHQQLMHLSNQFKAISADLKVWTFLETVDSAINIAGSDTNATVEVHVPITSIRSGLLGLEHEKEIPLATDHVGTAYFKGQEKTTRTSFIKELQSSVSMAVRLSALVDAPLHVEKEVMIQVNGFFEDTALGVSEETPLKLWSTKVTLHEYLSRGPSGCLRDRLSKTSKMPPGSLDDSSVSSFDSRRSSIHSEPEPDEPVNVTGEKIERAQSRPSIKKSRSFMPMGSPRIHISEPSTESYLELGDENISYDLEEPVVQHGDTPQKEGNSNETGEAPNERSDVEASQTKIFNITSGYKGLLPVPLPKRGQRNMMGADKPRAAPRFDRPEPGSEKLLWIHIPYTHTGWVPSILAKACADREIPHLIITNRPPLADAIPQLHWDTYWNLIQRRKVVEDRLRQGRSRPVPDKISKAHLESKLIWKFLGSEPPIHLRRTLDQFGYPNLRSTIARDDDQMLWKRTRKSINLKDEIGDSVRMESDSGVPEVFEDGKVLMVDQLWLWILDQRTIVTFFPNQEATTSEGKLYEQANLHNSIYNELNGDLARRFETAGDLAALIVQHAVTVLLDRTLHHDLQVLRIFEESISILTESVTKSFKRFRSRGFTINPAQHNKTADGRTMTEAERDERDIRVARQNREDLSALLELRDIMDELGTIMKLLEEQTTTVKTMARYFEDRGYGKVFVEASLARLDEYRNHVQEMRENTILAQKAVENLLDLKQKQANVDESRLARWEAEVTQTQSRSVMVFTIFTVIFLPLSFFTSLFGINVREWSGTETNPDFREMFLIAGPSSVAIILIALLLAFNERLRETVTKALAILFGMARDFLLAPAKKVLRLSRSSKETLDVHHEKNRFNRYLSSRRYPRQLEDDIWKQHPDRMIPPLPPVAEYEMMPLGYDYSTKLREPSRQGISA</sequence>
<evidence type="ECO:0000313" key="14">
    <source>
        <dbReference type="Proteomes" id="UP000641853"/>
    </source>
</evidence>
<accession>A0A8H6QKD6</accession>
<proteinExistence type="inferred from homology"/>
<dbReference type="InterPro" id="IPR029058">
    <property type="entry name" value="AB_hydrolase_fold"/>
</dbReference>
<keyword evidence="6" id="KW-0256">Endoplasmic reticulum</keyword>
<evidence type="ECO:0000313" key="13">
    <source>
        <dbReference type="EMBL" id="KAF7174776.1"/>
    </source>
</evidence>
<evidence type="ECO:0000256" key="2">
    <source>
        <dbReference type="ARBA" id="ARBA00004173"/>
    </source>
</evidence>
<feature type="compositionally biased region" description="Low complexity" evidence="10">
    <location>
        <begin position="426"/>
        <end position="435"/>
    </location>
</feature>
<feature type="compositionally biased region" description="Basic and acidic residues" evidence="10">
    <location>
        <begin position="568"/>
        <end position="579"/>
    </location>
</feature>
<comment type="caution">
    <text evidence="13">The sequence shown here is derived from an EMBL/GenBank/DDBJ whole genome shotgun (WGS) entry which is preliminary data.</text>
</comment>
<dbReference type="Gene3D" id="3.40.50.1820">
    <property type="entry name" value="alpha/beta hydrolase"/>
    <property type="match status" value="1"/>
</dbReference>
<dbReference type="AlphaFoldDB" id="A0A8H6QKD6"/>
<keyword evidence="7 11" id="KW-1133">Transmembrane helix</keyword>
<dbReference type="SUPFAM" id="SSF53474">
    <property type="entry name" value="alpha/beta-Hydrolases"/>
    <property type="match status" value="1"/>
</dbReference>
<protein>
    <recommendedName>
        <fullName evidence="12">DUF676 domain-containing protein</fullName>
    </recommendedName>
</protein>
<comment type="similarity">
    <text evidence="4">Belongs to the putative lipase ROG1 family.</text>
</comment>
<keyword evidence="8" id="KW-0496">Mitochondrion</keyword>
<dbReference type="Pfam" id="PF01544">
    <property type="entry name" value="CorA"/>
    <property type="match status" value="1"/>
</dbReference>
<dbReference type="Gene3D" id="1.20.58.340">
    <property type="entry name" value="Magnesium transport protein CorA, transmembrane region"/>
    <property type="match status" value="1"/>
</dbReference>
<evidence type="ECO:0000256" key="8">
    <source>
        <dbReference type="ARBA" id="ARBA00023128"/>
    </source>
</evidence>
<evidence type="ECO:0000256" key="6">
    <source>
        <dbReference type="ARBA" id="ARBA00022824"/>
    </source>
</evidence>
<dbReference type="InterPro" id="IPR007751">
    <property type="entry name" value="DUF676_lipase-like"/>
</dbReference>
<feature type="region of interest" description="Disordered" evidence="10">
    <location>
        <begin position="510"/>
        <end position="536"/>
    </location>
</feature>
<dbReference type="InterPro" id="IPR002523">
    <property type="entry name" value="MgTranspt_CorA/ZnTranspt_ZntB"/>
</dbReference>
<evidence type="ECO:0000256" key="10">
    <source>
        <dbReference type="SAM" id="MobiDB-lite"/>
    </source>
</evidence>
<feature type="region of interest" description="Disordered" evidence="10">
    <location>
        <begin position="553"/>
        <end position="579"/>
    </location>
</feature>
<dbReference type="InterPro" id="IPR045863">
    <property type="entry name" value="CorA_TM1_TM2"/>
</dbReference>
<dbReference type="PANTHER" id="PTHR48182:SF2">
    <property type="entry name" value="PROTEIN SERAC1"/>
    <property type="match status" value="1"/>
</dbReference>
<gene>
    <name evidence="13" type="ORF">CNMCM7691_003462</name>
</gene>
<evidence type="ECO:0000256" key="11">
    <source>
        <dbReference type="SAM" id="Phobius"/>
    </source>
</evidence>
<evidence type="ECO:0000259" key="12">
    <source>
        <dbReference type="Pfam" id="PF05057"/>
    </source>
</evidence>
<feature type="domain" description="DUF676" evidence="12">
    <location>
        <begin position="149"/>
        <end position="226"/>
    </location>
</feature>
<dbReference type="GO" id="GO:0016020">
    <property type="term" value="C:membrane"/>
    <property type="evidence" value="ECO:0007669"/>
    <property type="project" value="UniProtKB-SubCell"/>
</dbReference>
<dbReference type="Pfam" id="PF05057">
    <property type="entry name" value="DUF676"/>
    <property type="match status" value="1"/>
</dbReference>
<name>A0A8H6QKD6_9EURO</name>
<evidence type="ECO:0000256" key="7">
    <source>
        <dbReference type="ARBA" id="ARBA00022989"/>
    </source>
</evidence>
<dbReference type="PANTHER" id="PTHR48182">
    <property type="entry name" value="PROTEIN SERAC1"/>
    <property type="match status" value="1"/>
</dbReference>
<dbReference type="GO" id="GO:0005739">
    <property type="term" value="C:mitochondrion"/>
    <property type="evidence" value="ECO:0007669"/>
    <property type="project" value="UniProtKB-SubCell"/>
</dbReference>
<keyword evidence="9 11" id="KW-0472">Membrane</keyword>